<evidence type="ECO:0000256" key="3">
    <source>
        <dbReference type="ARBA" id="ARBA00023125"/>
    </source>
</evidence>
<dbReference type="SUPFAM" id="SSF53850">
    <property type="entry name" value="Periplasmic binding protein-like II"/>
    <property type="match status" value="1"/>
</dbReference>
<comment type="similarity">
    <text evidence="1">Belongs to the LysR transcriptional regulatory family.</text>
</comment>
<protein>
    <submittedName>
        <fullName evidence="7">LysR family transcriptional regulator</fullName>
    </submittedName>
</protein>
<gene>
    <name evidence="7" type="ORF">EOI86_23860</name>
</gene>
<dbReference type="Gene3D" id="1.10.10.10">
    <property type="entry name" value="Winged helix-like DNA-binding domain superfamily/Winged helix DNA-binding domain"/>
    <property type="match status" value="1"/>
</dbReference>
<dbReference type="InterPro" id="IPR005119">
    <property type="entry name" value="LysR_subst-bd"/>
</dbReference>
<dbReference type="Pfam" id="PF00126">
    <property type="entry name" value="HTH_1"/>
    <property type="match status" value="1"/>
</dbReference>
<dbReference type="PROSITE" id="PS50931">
    <property type="entry name" value="HTH_LYSR"/>
    <property type="match status" value="1"/>
</dbReference>
<evidence type="ECO:0000256" key="5">
    <source>
        <dbReference type="ARBA" id="ARBA00023163"/>
    </source>
</evidence>
<dbReference type="PANTHER" id="PTHR30293">
    <property type="entry name" value="TRANSCRIPTIONAL REGULATORY PROTEIN NAC-RELATED"/>
    <property type="match status" value="1"/>
</dbReference>
<evidence type="ECO:0000256" key="4">
    <source>
        <dbReference type="ARBA" id="ARBA00023159"/>
    </source>
</evidence>
<dbReference type="PANTHER" id="PTHR30293:SF0">
    <property type="entry name" value="NITROGEN ASSIMILATION REGULATORY PROTEIN NAC"/>
    <property type="match status" value="1"/>
</dbReference>
<dbReference type="InterPro" id="IPR036388">
    <property type="entry name" value="WH-like_DNA-bd_sf"/>
</dbReference>
<comment type="caution">
    <text evidence="7">The sequence shown here is derived from an EMBL/GenBank/DDBJ whole genome shotgun (WGS) entry which is preliminary data.</text>
</comment>
<dbReference type="FunFam" id="1.10.10.10:FF:000001">
    <property type="entry name" value="LysR family transcriptional regulator"/>
    <property type="match status" value="1"/>
</dbReference>
<dbReference type="PRINTS" id="PR00039">
    <property type="entry name" value="HTHLYSR"/>
</dbReference>
<dbReference type="InterPro" id="IPR000847">
    <property type="entry name" value="LysR_HTH_N"/>
</dbReference>
<dbReference type="AlphaFoldDB" id="A0A437QI08"/>
<dbReference type="GO" id="GO:0003677">
    <property type="term" value="F:DNA binding"/>
    <property type="evidence" value="ECO:0007669"/>
    <property type="project" value="UniProtKB-KW"/>
</dbReference>
<dbReference type="Pfam" id="PF03466">
    <property type="entry name" value="LysR_substrate"/>
    <property type="match status" value="1"/>
</dbReference>
<evidence type="ECO:0000313" key="8">
    <source>
        <dbReference type="Proteomes" id="UP000287447"/>
    </source>
</evidence>
<evidence type="ECO:0000259" key="6">
    <source>
        <dbReference type="PROSITE" id="PS50931"/>
    </source>
</evidence>
<dbReference type="OrthoDB" id="8479357at2"/>
<evidence type="ECO:0000256" key="2">
    <source>
        <dbReference type="ARBA" id="ARBA00023015"/>
    </source>
</evidence>
<name>A0A437QI08_9PROT</name>
<dbReference type="CDD" id="cd08433">
    <property type="entry name" value="PBP2_Nac"/>
    <property type="match status" value="1"/>
</dbReference>
<dbReference type="EMBL" id="SADE01000004">
    <property type="protein sequence ID" value="RVU34149.1"/>
    <property type="molecule type" value="Genomic_DNA"/>
</dbReference>
<dbReference type="Proteomes" id="UP000287447">
    <property type="component" value="Unassembled WGS sequence"/>
</dbReference>
<keyword evidence="8" id="KW-1185">Reference proteome</keyword>
<dbReference type="Gene3D" id="3.40.190.290">
    <property type="match status" value="1"/>
</dbReference>
<keyword evidence="5" id="KW-0804">Transcription</keyword>
<dbReference type="GO" id="GO:0003700">
    <property type="term" value="F:DNA-binding transcription factor activity"/>
    <property type="evidence" value="ECO:0007669"/>
    <property type="project" value="InterPro"/>
</dbReference>
<keyword evidence="3" id="KW-0238">DNA-binding</keyword>
<dbReference type="SUPFAM" id="SSF46785">
    <property type="entry name" value="Winged helix' DNA-binding domain"/>
    <property type="match status" value="1"/>
</dbReference>
<dbReference type="GO" id="GO:2000142">
    <property type="term" value="P:regulation of DNA-templated transcription initiation"/>
    <property type="evidence" value="ECO:0007669"/>
    <property type="project" value="TreeGrafter"/>
</dbReference>
<organism evidence="7 8">
    <name type="scientific">Hwanghaeella grinnelliae</name>
    <dbReference type="NCBI Taxonomy" id="2500179"/>
    <lineage>
        <taxon>Bacteria</taxon>
        <taxon>Pseudomonadati</taxon>
        <taxon>Pseudomonadota</taxon>
        <taxon>Alphaproteobacteria</taxon>
        <taxon>Rhodospirillales</taxon>
        <taxon>Rhodospirillaceae</taxon>
        <taxon>Hwanghaeella</taxon>
    </lineage>
</organism>
<proteinExistence type="inferred from homology"/>
<accession>A0A437QI08</accession>
<keyword evidence="2" id="KW-0805">Transcription regulation</keyword>
<dbReference type="RefSeq" id="WP_127768179.1">
    <property type="nucleotide sequence ID" value="NZ_SADE01000004.1"/>
</dbReference>
<sequence length="313" mass="33492">MDIKQLRTFLQVAELGSLTKAADRLNIAQPALGRQIKLLEEELSTPLFTRHGRGMVPTAAGQILAERAATILRLVEETRVELSSSKATVRGTVSLGVPPTAGEVIAGPLVERFAKQYPDVTIRIVPAFSGYLLDFLQRGEVDLAVMYNTHGVQQLKPEPLIVEPLFLIGPAGADLSLDRSVRFETLADLPLVLPGPRHGLRALIEEKAGDAGIALKVSVEADSLQTLKDLVLRGLGYTVLPLASVRAEAQAGILSAAPVIDPKLTRELVLARSVVKPSSNAVRLFADTLKEQMADLVHSGIWAGELLSGNAAT</sequence>
<feature type="domain" description="HTH lysR-type" evidence="6">
    <location>
        <begin position="1"/>
        <end position="58"/>
    </location>
</feature>
<evidence type="ECO:0000313" key="7">
    <source>
        <dbReference type="EMBL" id="RVU34149.1"/>
    </source>
</evidence>
<dbReference type="InterPro" id="IPR036390">
    <property type="entry name" value="WH_DNA-bd_sf"/>
</dbReference>
<reference evidence="8" key="1">
    <citation type="submission" date="2019-01" db="EMBL/GenBank/DDBJ databases">
        <title>Gri0909 isolated from a small marine red alga.</title>
        <authorList>
            <person name="Kim J."/>
            <person name="Jeong S.E."/>
            <person name="Jeon C.O."/>
        </authorList>
    </citation>
    <scope>NUCLEOTIDE SEQUENCE [LARGE SCALE GENOMIC DNA]</scope>
    <source>
        <strain evidence="8">Gri0909</strain>
    </source>
</reference>
<keyword evidence="4" id="KW-0010">Activator</keyword>
<evidence type="ECO:0000256" key="1">
    <source>
        <dbReference type="ARBA" id="ARBA00009437"/>
    </source>
</evidence>